<feature type="transmembrane region" description="Helical" evidence="7">
    <location>
        <begin position="163"/>
        <end position="182"/>
    </location>
</feature>
<feature type="transmembrane region" description="Helical" evidence="7">
    <location>
        <begin position="188"/>
        <end position="206"/>
    </location>
</feature>
<keyword evidence="4 7" id="KW-0812">Transmembrane</keyword>
<dbReference type="InterPro" id="IPR000715">
    <property type="entry name" value="Glycosyl_transferase_4"/>
</dbReference>
<feature type="transmembrane region" description="Helical" evidence="7">
    <location>
        <begin position="47"/>
        <end position="66"/>
    </location>
</feature>
<protein>
    <submittedName>
        <fullName evidence="8">Glycosyltransferase family 4 protein</fullName>
    </submittedName>
</protein>
<evidence type="ECO:0000256" key="1">
    <source>
        <dbReference type="ARBA" id="ARBA00004651"/>
    </source>
</evidence>
<evidence type="ECO:0000256" key="5">
    <source>
        <dbReference type="ARBA" id="ARBA00022989"/>
    </source>
</evidence>
<reference evidence="9" key="1">
    <citation type="journal article" date="2019" name="Int. J. Syst. Evol. Microbiol.">
        <title>The Global Catalogue of Microorganisms (GCM) 10K type strain sequencing project: providing services to taxonomists for standard genome sequencing and annotation.</title>
        <authorList>
            <consortium name="The Broad Institute Genomics Platform"/>
            <consortium name="The Broad Institute Genome Sequencing Center for Infectious Disease"/>
            <person name="Wu L."/>
            <person name="Ma J."/>
        </authorList>
    </citation>
    <scope>NUCLEOTIDE SEQUENCE [LARGE SCALE GENOMIC DNA]</scope>
    <source>
        <strain evidence="9">KCTC 42107</strain>
    </source>
</reference>
<gene>
    <name evidence="8" type="ORF">ACFSR3_11865</name>
</gene>
<keyword evidence="2" id="KW-1003">Cell membrane</keyword>
<feature type="transmembrane region" description="Helical" evidence="7">
    <location>
        <begin position="246"/>
        <end position="266"/>
    </location>
</feature>
<feature type="transmembrane region" description="Helical" evidence="7">
    <location>
        <begin position="137"/>
        <end position="156"/>
    </location>
</feature>
<feature type="transmembrane region" description="Helical" evidence="7">
    <location>
        <begin position="105"/>
        <end position="131"/>
    </location>
</feature>
<dbReference type="PANTHER" id="PTHR22926:SF3">
    <property type="entry name" value="UNDECAPRENYL-PHOSPHATE ALPHA-N-ACETYLGLUCOSAMINYL 1-PHOSPHATE TRANSFERASE"/>
    <property type="match status" value="1"/>
</dbReference>
<dbReference type="Proteomes" id="UP001597480">
    <property type="component" value="Unassembled WGS sequence"/>
</dbReference>
<evidence type="ECO:0000256" key="2">
    <source>
        <dbReference type="ARBA" id="ARBA00022475"/>
    </source>
</evidence>
<dbReference type="Pfam" id="PF00953">
    <property type="entry name" value="Glycos_transf_4"/>
    <property type="match status" value="1"/>
</dbReference>
<organism evidence="8 9">
    <name type="scientific">Flavobacterium suzhouense</name>
    <dbReference type="NCBI Taxonomy" id="1529638"/>
    <lineage>
        <taxon>Bacteria</taxon>
        <taxon>Pseudomonadati</taxon>
        <taxon>Bacteroidota</taxon>
        <taxon>Flavobacteriia</taxon>
        <taxon>Flavobacteriales</taxon>
        <taxon>Flavobacteriaceae</taxon>
        <taxon>Flavobacterium</taxon>
    </lineage>
</organism>
<feature type="transmembrane region" description="Helical" evidence="7">
    <location>
        <begin position="12"/>
        <end position="35"/>
    </location>
</feature>
<evidence type="ECO:0000256" key="4">
    <source>
        <dbReference type="ARBA" id="ARBA00022692"/>
    </source>
</evidence>
<keyword evidence="3" id="KW-0808">Transferase</keyword>
<proteinExistence type="predicted"/>
<dbReference type="CDD" id="cd06853">
    <property type="entry name" value="GT_WecA_like"/>
    <property type="match status" value="1"/>
</dbReference>
<name>A0ABW5NVL0_9FLAO</name>
<evidence type="ECO:0000313" key="8">
    <source>
        <dbReference type="EMBL" id="MFD2602756.1"/>
    </source>
</evidence>
<evidence type="ECO:0000256" key="7">
    <source>
        <dbReference type="SAM" id="Phobius"/>
    </source>
</evidence>
<keyword evidence="6 7" id="KW-0472">Membrane</keyword>
<keyword evidence="9" id="KW-1185">Reference proteome</keyword>
<evidence type="ECO:0000313" key="9">
    <source>
        <dbReference type="Proteomes" id="UP001597480"/>
    </source>
</evidence>
<evidence type="ECO:0000256" key="6">
    <source>
        <dbReference type="ARBA" id="ARBA00023136"/>
    </source>
</evidence>
<dbReference type="PANTHER" id="PTHR22926">
    <property type="entry name" value="PHOSPHO-N-ACETYLMURAMOYL-PENTAPEPTIDE-TRANSFERASE"/>
    <property type="match status" value="1"/>
</dbReference>
<keyword evidence="5 7" id="KW-1133">Transmembrane helix</keyword>
<dbReference type="EMBL" id="JBHUMD010000026">
    <property type="protein sequence ID" value="MFD2602756.1"/>
    <property type="molecule type" value="Genomic_DNA"/>
</dbReference>
<accession>A0ABW5NVL0</accession>
<dbReference type="RefSeq" id="WP_379821191.1">
    <property type="nucleotide sequence ID" value="NZ_JBHUMD010000026.1"/>
</dbReference>
<sequence>MKTLLEIISYGFLSLLLTISFIPFIRKVAISVNLVDKPNYRKVHLDTVPLIGGIAIALVVFMVIFISGFRNVFIKEYFSVFAGAITLLIVGIIDDKNDISAKYKLAIQLILALIIALSGTRLTSLYGLFGIYEISTWIQYLLTILIITGVVNAFNLMDGVDGLMGGLSLIGFSIFLISAIYFKDYFLVFLSAVFMGAIVGFLKFNLGKKKIFIGDSGSLFIGFIMITLAIKFLQKNMLPHDTTPDLVLLILLVFFSIPVFDSLRVYMGRMKNGKSPFKADKSHLHHLLLSIGLTHKKVDIVISAICMLMLILIVSLKSFLTMTLIIMLLILSFSIIIRLLLMINKLYQWTTRIKVMECSVNKKESNLDY</sequence>
<evidence type="ECO:0000256" key="3">
    <source>
        <dbReference type="ARBA" id="ARBA00022679"/>
    </source>
</evidence>
<feature type="transmembrane region" description="Helical" evidence="7">
    <location>
        <begin position="319"/>
        <end position="341"/>
    </location>
</feature>
<feature type="transmembrane region" description="Helical" evidence="7">
    <location>
        <begin position="72"/>
        <end position="93"/>
    </location>
</feature>
<comment type="subcellular location">
    <subcellularLocation>
        <location evidence="1">Cell membrane</location>
        <topology evidence="1">Multi-pass membrane protein</topology>
    </subcellularLocation>
</comment>
<feature type="transmembrane region" description="Helical" evidence="7">
    <location>
        <begin position="218"/>
        <end position="234"/>
    </location>
</feature>
<comment type="caution">
    <text evidence="8">The sequence shown here is derived from an EMBL/GenBank/DDBJ whole genome shotgun (WGS) entry which is preliminary data.</text>
</comment>